<dbReference type="InterPro" id="IPR054585">
    <property type="entry name" value="NDH2-like_C"/>
</dbReference>
<accession>A0A316YS81</accession>
<feature type="compositionally biased region" description="Polar residues" evidence="10">
    <location>
        <begin position="47"/>
        <end position="59"/>
    </location>
</feature>
<dbReference type="AlphaFoldDB" id="A0A316YS81"/>
<evidence type="ECO:0000256" key="10">
    <source>
        <dbReference type="SAM" id="MobiDB-lite"/>
    </source>
</evidence>
<sequence>MAQRLLTAKMLRPGSLSVLARGAVGSACAPSHKNFVAARPFWNSASATTQTPKPQFITPSPTPGALANGQASVSSGGSHDAYTGVQTQGGSPSEPKGPGGEKKKAKKGFFKRLQRITGYTSVAALATAAYFVYDANHPPEQLPPDPSKKTIVVLGSGWGSTALLDAIDTTDYNVVVISPHNYFLFTPLLPSVTVGTLNGRSITQPTRYMVRYKTREVQVVEAEATKVDVANKKVTFEDKSEIYGNLGTVEVPYDYLVYAVGSENQTFGIEGVKKYGNFLKELGDAEEVRRKLMDCVEKASLLGQSEEEIDRLLHFVVVGGGPTGVEASSEFRDFVRDDLSKWYPAVSGRVRVSLIEALPNILPMFSKNLVEFTENVFKENEIQILTKHMVKDVDEKSVTVQGPDGKIINIPMGMLVWAAGNTARPLTRDVQAQLKGKQTNRRGLLVDGHMRLVGAEDSIFALGDATATDLAPTAQVANQQGAYLASVFAQLSRADRVNSKLEEAKRFGAAPEEIARLERKLKKMLDISQFSFTSRGAMAYIGHENAIADLPWGSVQLSSGGVLTGVAWSSAYWSLLFGIRSRTSVALDWLKVRIFGRDLTV</sequence>
<reference evidence="13 14" key="1">
    <citation type="journal article" date="2018" name="Mol. Biol. Evol.">
        <title>Broad Genomic Sampling Reveals a Smut Pathogenic Ancestry of the Fungal Clade Ustilaginomycotina.</title>
        <authorList>
            <person name="Kijpornyongpan T."/>
            <person name="Mondo S.J."/>
            <person name="Barry K."/>
            <person name="Sandor L."/>
            <person name="Lee J."/>
            <person name="Lipzen A."/>
            <person name="Pangilinan J."/>
            <person name="LaButti K."/>
            <person name="Hainaut M."/>
            <person name="Henrissat B."/>
            <person name="Grigoriev I.V."/>
            <person name="Spatafora J.W."/>
            <person name="Aime M.C."/>
        </authorList>
    </citation>
    <scope>NUCLEOTIDE SEQUENCE [LARGE SCALE GENOMIC DNA]</scope>
    <source>
        <strain evidence="13 14">MCA 4198</strain>
    </source>
</reference>
<organism evidence="13 14">
    <name type="scientific">Acaromyces ingoldii</name>
    <dbReference type="NCBI Taxonomy" id="215250"/>
    <lineage>
        <taxon>Eukaryota</taxon>
        <taxon>Fungi</taxon>
        <taxon>Dikarya</taxon>
        <taxon>Basidiomycota</taxon>
        <taxon>Ustilaginomycotina</taxon>
        <taxon>Exobasidiomycetes</taxon>
        <taxon>Exobasidiales</taxon>
        <taxon>Cryptobasidiaceae</taxon>
        <taxon>Acaromyces</taxon>
    </lineage>
</organism>
<feature type="domain" description="FAD/NAD(P)-binding" evidence="11">
    <location>
        <begin position="150"/>
        <end position="481"/>
    </location>
</feature>
<dbReference type="InterPro" id="IPR023753">
    <property type="entry name" value="FAD/NAD-binding_dom"/>
</dbReference>
<evidence type="ECO:0000256" key="5">
    <source>
        <dbReference type="ARBA" id="ARBA00022946"/>
    </source>
</evidence>
<protein>
    <recommendedName>
        <fullName evidence="2">NADH:ubiquinone reductase (non-electrogenic)</fullName>
        <ecNumber evidence="2">1.6.5.9</ecNumber>
    </recommendedName>
</protein>
<dbReference type="EC" id="1.6.5.9" evidence="2"/>
<comment type="similarity">
    <text evidence="1">Belongs to the NADH dehydrogenase family.</text>
</comment>
<evidence type="ECO:0000256" key="3">
    <source>
        <dbReference type="ARBA" id="ARBA00022630"/>
    </source>
</evidence>
<comment type="catalytic activity">
    <reaction evidence="8">
        <text>a quinone + NADH + H(+) = a quinol + NAD(+)</text>
        <dbReference type="Rhea" id="RHEA:46160"/>
        <dbReference type="ChEBI" id="CHEBI:15378"/>
        <dbReference type="ChEBI" id="CHEBI:24646"/>
        <dbReference type="ChEBI" id="CHEBI:57540"/>
        <dbReference type="ChEBI" id="CHEBI:57945"/>
        <dbReference type="ChEBI" id="CHEBI:132124"/>
        <dbReference type="EC" id="1.6.5.9"/>
    </reaction>
</comment>
<evidence type="ECO:0000256" key="9">
    <source>
        <dbReference type="ARBA" id="ARBA00049010"/>
    </source>
</evidence>
<feature type="region of interest" description="Disordered" evidence="10">
    <location>
        <begin position="47"/>
        <end position="106"/>
    </location>
</feature>
<dbReference type="Proteomes" id="UP000245768">
    <property type="component" value="Unassembled WGS sequence"/>
</dbReference>
<dbReference type="GO" id="GO:0005739">
    <property type="term" value="C:mitochondrion"/>
    <property type="evidence" value="ECO:0007669"/>
    <property type="project" value="UniProtKB-ARBA"/>
</dbReference>
<dbReference type="RefSeq" id="XP_025377793.1">
    <property type="nucleotide sequence ID" value="XM_025521759.1"/>
</dbReference>
<evidence type="ECO:0000313" key="14">
    <source>
        <dbReference type="Proteomes" id="UP000245768"/>
    </source>
</evidence>
<dbReference type="Pfam" id="PF22366">
    <property type="entry name" value="NDH2_C"/>
    <property type="match status" value="1"/>
</dbReference>
<evidence type="ECO:0000256" key="2">
    <source>
        <dbReference type="ARBA" id="ARBA00012637"/>
    </source>
</evidence>
<keyword evidence="4" id="KW-0274">FAD</keyword>
<evidence type="ECO:0000313" key="13">
    <source>
        <dbReference type="EMBL" id="PWN90595.1"/>
    </source>
</evidence>
<dbReference type="PANTHER" id="PTHR43706">
    <property type="entry name" value="NADH DEHYDROGENASE"/>
    <property type="match status" value="1"/>
</dbReference>
<keyword evidence="3" id="KW-0285">Flavoprotein</keyword>
<evidence type="ECO:0000256" key="4">
    <source>
        <dbReference type="ARBA" id="ARBA00022827"/>
    </source>
</evidence>
<dbReference type="STRING" id="215250.A0A316YS81"/>
<evidence type="ECO:0000256" key="6">
    <source>
        <dbReference type="ARBA" id="ARBA00023002"/>
    </source>
</evidence>
<dbReference type="Gene3D" id="3.50.50.100">
    <property type="match status" value="1"/>
</dbReference>
<evidence type="ECO:0000259" key="12">
    <source>
        <dbReference type="Pfam" id="PF22366"/>
    </source>
</evidence>
<dbReference type="GO" id="GO:0050136">
    <property type="term" value="F:NADH dehydrogenase (quinone) (non-electrogenic) activity"/>
    <property type="evidence" value="ECO:0007669"/>
    <property type="project" value="UniProtKB-EC"/>
</dbReference>
<dbReference type="FunCoup" id="A0A316YS81">
    <property type="interactions" value="171"/>
</dbReference>
<feature type="domain" description="External alternative NADH-ubiquinone oxidoreductase-like C-terminal" evidence="12">
    <location>
        <begin position="535"/>
        <end position="598"/>
    </location>
</feature>
<dbReference type="PANTHER" id="PTHR43706:SF47">
    <property type="entry name" value="EXTERNAL NADH-UBIQUINONE OXIDOREDUCTASE 1, MITOCHONDRIAL-RELATED"/>
    <property type="match status" value="1"/>
</dbReference>
<name>A0A316YS81_9BASI</name>
<evidence type="ECO:0000259" key="11">
    <source>
        <dbReference type="Pfam" id="PF07992"/>
    </source>
</evidence>
<dbReference type="OrthoDB" id="3244603at2759"/>
<dbReference type="InterPro" id="IPR045024">
    <property type="entry name" value="NDH-2"/>
</dbReference>
<evidence type="ECO:0000256" key="7">
    <source>
        <dbReference type="ARBA" id="ARBA00023027"/>
    </source>
</evidence>
<keyword evidence="14" id="KW-1185">Reference proteome</keyword>
<dbReference type="InterPro" id="IPR036188">
    <property type="entry name" value="FAD/NAD-bd_sf"/>
</dbReference>
<comment type="catalytic activity">
    <reaction evidence="9">
        <text>a ubiquinone + NADH + H(+) = a ubiquinol + NAD(+)</text>
        <dbReference type="Rhea" id="RHEA:23152"/>
        <dbReference type="Rhea" id="RHEA-COMP:9565"/>
        <dbReference type="Rhea" id="RHEA-COMP:9566"/>
        <dbReference type="ChEBI" id="CHEBI:15378"/>
        <dbReference type="ChEBI" id="CHEBI:16389"/>
        <dbReference type="ChEBI" id="CHEBI:17976"/>
        <dbReference type="ChEBI" id="CHEBI:57540"/>
        <dbReference type="ChEBI" id="CHEBI:57945"/>
    </reaction>
</comment>
<dbReference type="SUPFAM" id="SSF51905">
    <property type="entry name" value="FAD/NAD(P)-binding domain"/>
    <property type="match status" value="2"/>
</dbReference>
<dbReference type="InParanoid" id="A0A316YS81"/>
<keyword evidence="6" id="KW-0560">Oxidoreductase</keyword>
<dbReference type="GeneID" id="37043675"/>
<proteinExistence type="inferred from homology"/>
<keyword evidence="7" id="KW-0520">NAD</keyword>
<evidence type="ECO:0000256" key="8">
    <source>
        <dbReference type="ARBA" id="ARBA00047599"/>
    </source>
</evidence>
<dbReference type="Pfam" id="PF07992">
    <property type="entry name" value="Pyr_redox_2"/>
    <property type="match status" value="1"/>
</dbReference>
<gene>
    <name evidence="13" type="ORF">FA10DRAFT_267044</name>
</gene>
<evidence type="ECO:0000256" key="1">
    <source>
        <dbReference type="ARBA" id="ARBA00005272"/>
    </source>
</evidence>
<keyword evidence="5" id="KW-0809">Transit peptide</keyword>
<dbReference type="EMBL" id="KZ819636">
    <property type="protein sequence ID" value="PWN90595.1"/>
    <property type="molecule type" value="Genomic_DNA"/>
</dbReference>